<keyword evidence="3" id="KW-1185">Reference proteome</keyword>
<evidence type="ECO:0000313" key="2">
    <source>
        <dbReference type="EMBL" id="KAA8889292.1"/>
    </source>
</evidence>
<sequence>MADPAVLLLVDGTAGQVVLAAGFLAHAIWDFAHHRADLMVPRWYAEFCAVVDVLVAAALVLGVVR</sequence>
<protein>
    <submittedName>
        <fullName evidence="2">Uncharacterized protein</fullName>
    </submittedName>
</protein>
<evidence type="ECO:0000313" key="3">
    <source>
        <dbReference type="Proteomes" id="UP000323876"/>
    </source>
</evidence>
<keyword evidence="1" id="KW-0812">Transmembrane</keyword>
<dbReference type="EMBL" id="VXLC01000003">
    <property type="protein sequence ID" value="KAA8889292.1"/>
    <property type="molecule type" value="Genomic_DNA"/>
</dbReference>
<keyword evidence="1" id="KW-1133">Transmembrane helix</keyword>
<gene>
    <name evidence="2" type="ORF">F3087_10110</name>
</gene>
<feature type="transmembrane region" description="Helical" evidence="1">
    <location>
        <begin position="6"/>
        <end position="31"/>
    </location>
</feature>
<accession>A0A5N0EJ53</accession>
<dbReference type="Proteomes" id="UP000323876">
    <property type="component" value="Unassembled WGS sequence"/>
</dbReference>
<organism evidence="2 3">
    <name type="scientific">Nocardia colli</name>
    <dbReference type="NCBI Taxonomy" id="2545717"/>
    <lineage>
        <taxon>Bacteria</taxon>
        <taxon>Bacillati</taxon>
        <taxon>Actinomycetota</taxon>
        <taxon>Actinomycetes</taxon>
        <taxon>Mycobacteriales</taxon>
        <taxon>Nocardiaceae</taxon>
        <taxon>Nocardia</taxon>
    </lineage>
</organism>
<dbReference type="RefSeq" id="WP_150401566.1">
    <property type="nucleotide sequence ID" value="NZ_VXLC01000003.1"/>
</dbReference>
<keyword evidence="1" id="KW-0472">Membrane</keyword>
<comment type="caution">
    <text evidence="2">The sequence shown here is derived from an EMBL/GenBank/DDBJ whole genome shotgun (WGS) entry which is preliminary data.</text>
</comment>
<dbReference type="AlphaFoldDB" id="A0A5N0EJ53"/>
<name>A0A5N0EJ53_9NOCA</name>
<dbReference type="OrthoDB" id="2988755at2"/>
<reference evidence="2 3" key="1">
    <citation type="submission" date="2019-09" db="EMBL/GenBank/DDBJ databases">
        <authorList>
            <person name="Wang X."/>
        </authorList>
    </citation>
    <scope>NUCLEOTIDE SEQUENCE [LARGE SCALE GENOMIC DNA]</scope>
    <source>
        <strain evidence="2 3">CICC 11023</strain>
    </source>
</reference>
<feature type="transmembrane region" description="Helical" evidence="1">
    <location>
        <begin position="43"/>
        <end position="64"/>
    </location>
</feature>
<proteinExistence type="predicted"/>
<evidence type="ECO:0000256" key="1">
    <source>
        <dbReference type="SAM" id="Phobius"/>
    </source>
</evidence>